<comment type="subcellular location">
    <subcellularLocation>
        <location evidence="2">Mitochondrion inner membrane</location>
        <topology evidence="2">Multi-pass membrane protein</topology>
    </subcellularLocation>
</comment>
<dbReference type="Pfam" id="PF00361">
    <property type="entry name" value="Proton_antipo_M"/>
    <property type="match status" value="1"/>
</dbReference>
<feature type="transmembrane region" description="Helical" evidence="17">
    <location>
        <begin position="112"/>
        <end position="131"/>
    </location>
</feature>
<evidence type="ECO:0000313" key="21">
    <source>
        <dbReference type="EMBL" id="APU89538.1"/>
    </source>
</evidence>
<evidence type="ECO:0000256" key="16">
    <source>
        <dbReference type="ARBA" id="ARBA00049551"/>
    </source>
</evidence>
<feature type="transmembrane region" description="Helical" evidence="17">
    <location>
        <begin position="166"/>
        <end position="188"/>
    </location>
</feature>
<keyword evidence="15 17" id="KW-0472">Membrane</keyword>
<dbReference type="InterPro" id="IPR010934">
    <property type="entry name" value="NADH_DH_su5_C"/>
</dbReference>
<evidence type="ECO:0000256" key="1">
    <source>
        <dbReference type="ARBA" id="ARBA00003257"/>
    </source>
</evidence>
<proteinExistence type="inferred from homology"/>
<comment type="function">
    <text evidence="17">Core subunit of the mitochondrial membrane respiratory chain NADH dehydrogenase (Complex I) which catalyzes electron transfer from NADH through the respiratory chain, using ubiquinone as an electron acceptor. Essential for the catalytic activity and assembly of complex I.</text>
</comment>
<keyword evidence="11 17" id="KW-1133">Transmembrane helix</keyword>
<feature type="domain" description="NADH-Ubiquinone oxidoreductase (complex I) chain 5 N-terminal" evidence="19">
    <location>
        <begin position="44"/>
        <end position="89"/>
    </location>
</feature>
<keyword evidence="5 17" id="KW-0813">Transport</keyword>
<feature type="transmembrane region" description="Helical" evidence="17">
    <location>
        <begin position="485"/>
        <end position="506"/>
    </location>
</feature>
<feature type="transmembrane region" description="Helical" evidence="17">
    <location>
        <begin position="87"/>
        <end position="106"/>
    </location>
</feature>
<gene>
    <name evidence="21" type="primary">nad5</name>
</gene>
<dbReference type="EMBL" id="KX289583">
    <property type="protein sequence ID" value="APU89538.1"/>
    <property type="molecule type" value="Genomic_DNA"/>
</dbReference>
<dbReference type="PRINTS" id="PR01434">
    <property type="entry name" value="NADHDHGNASE5"/>
</dbReference>
<evidence type="ECO:0000256" key="2">
    <source>
        <dbReference type="ARBA" id="ARBA00004448"/>
    </source>
</evidence>
<evidence type="ECO:0000256" key="11">
    <source>
        <dbReference type="ARBA" id="ARBA00022989"/>
    </source>
</evidence>
<comment type="function">
    <text evidence="1">Core subunit of the mitochondrial membrane respiratory chain NADH dehydrogenase (Complex I) that is believed to belong to the minimal assembly required for catalysis. Complex I functions in the transfer of electrons from NADH to the respiratory chain. The immediate electron acceptor for the enzyme is believed to be ubiquinone.</text>
</comment>
<feature type="transmembrane region" description="Helical" evidence="17">
    <location>
        <begin position="540"/>
        <end position="562"/>
    </location>
</feature>
<organism evidence="21">
    <name type="scientific">Porcellio dilatatus petiti</name>
    <dbReference type="NCBI Taxonomy" id="96811"/>
    <lineage>
        <taxon>Eukaryota</taxon>
        <taxon>Metazoa</taxon>
        <taxon>Ecdysozoa</taxon>
        <taxon>Arthropoda</taxon>
        <taxon>Crustacea</taxon>
        <taxon>Multicrustacea</taxon>
        <taxon>Malacostraca</taxon>
        <taxon>Eumalacostraca</taxon>
        <taxon>Peracarida</taxon>
        <taxon>Isopoda</taxon>
        <taxon>Oniscidea</taxon>
        <taxon>Crinocheta</taxon>
        <taxon>Porcellionidae</taxon>
        <taxon>Porcellio</taxon>
    </lineage>
</organism>
<dbReference type="GO" id="GO:0008137">
    <property type="term" value="F:NADH dehydrogenase (ubiquinone) activity"/>
    <property type="evidence" value="ECO:0007669"/>
    <property type="project" value="UniProtKB-EC"/>
</dbReference>
<evidence type="ECO:0000259" key="20">
    <source>
        <dbReference type="Pfam" id="PF06455"/>
    </source>
</evidence>
<keyword evidence="14 17" id="KW-0496">Mitochondrion</keyword>
<dbReference type="AlphaFoldDB" id="A0A1P8DKH5"/>
<feature type="domain" description="NADH:quinone oxidoreductase/Mrp antiporter transmembrane" evidence="18">
    <location>
        <begin position="105"/>
        <end position="375"/>
    </location>
</feature>
<evidence type="ECO:0000256" key="8">
    <source>
        <dbReference type="ARBA" id="ARBA00022792"/>
    </source>
</evidence>
<dbReference type="GO" id="GO:0005743">
    <property type="term" value="C:mitochondrial inner membrane"/>
    <property type="evidence" value="ECO:0007669"/>
    <property type="project" value="UniProtKB-SubCell"/>
</dbReference>
<feature type="transmembrane region" description="Helical" evidence="17">
    <location>
        <begin position="371"/>
        <end position="393"/>
    </location>
</feature>
<feature type="transmembrane region" description="Helical" evidence="17">
    <location>
        <begin position="55"/>
        <end position="75"/>
    </location>
</feature>
<evidence type="ECO:0000259" key="19">
    <source>
        <dbReference type="Pfam" id="PF00662"/>
    </source>
</evidence>
<keyword evidence="10" id="KW-0249">Electron transport</keyword>
<feature type="transmembrane region" description="Helical" evidence="17">
    <location>
        <begin position="209"/>
        <end position="229"/>
    </location>
</feature>
<evidence type="ECO:0000259" key="18">
    <source>
        <dbReference type="Pfam" id="PF00361"/>
    </source>
</evidence>
<keyword evidence="6" id="KW-0679">Respiratory chain</keyword>
<keyword evidence="13 17" id="KW-0830">Ubiquinone</keyword>
<evidence type="ECO:0000256" key="12">
    <source>
        <dbReference type="ARBA" id="ARBA00023027"/>
    </source>
</evidence>
<evidence type="ECO:0000256" key="10">
    <source>
        <dbReference type="ARBA" id="ARBA00022982"/>
    </source>
</evidence>
<dbReference type="GO" id="GO:0042773">
    <property type="term" value="P:ATP synthesis coupled electron transport"/>
    <property type="evidence" value="ECO:0007669"/>
    <property type="project" value="InterPro"/>
</dbReference>
<evidence type="ECO:0000256" key="5">
    <source>
        <dbReference type="ARBA" id="ARBA00022448"/>
    </source>
</evidence>
<dbReference type="GO" id="GO:0003954">
    <property type="term" value="F:NADH dehydrogenase activity"/>
    <property type="evidence" value="ECO:0007669"/>
    <property type="project" value="TreeGrafter"/>
</dbReference>
<protein>
    <recommendedName>
        <fullName evidence="4 17">NADH-ubiquinone oxidoreductase chain 5</fullName>
        <ecNumber evidence="3 17">7.1.1.2</ecNumber>
    </recommendedName>
</protein>
<dbReference type="InterPro" id="IPR003945">
    <property type="entry name" value="NU5C-like"/>
</dbReference>
<feature type="transmembrane region" description="Helical" evidence="17">
    <location>
        <begin position="452"/>
        <end position="473"/>
    </location>
</feature>
<feature type="domain" description="NADH dehydrogenase subunit 5 C-terminal" evidence="20">
    <location>
        <begin position="387"/>
        <end position="562"/>
    </location>
</feature>
<reference evidence="21" key="1">
    <citation type="submission" date="2016-05" db="EMBL/GenBank/DDBJ databases">
        <title>Smart mitochondrial genome of Oniscidea (terrestrial crustacea).</title>
        <authorList>
            <person name="Marcade I."/>
            <person name="Quevarec L."/>
            <person name="Badawi M."/>
            <person name="Delaunay C."/>
            <person name="Lesobre J."/>
        </authorList>
    </citation>
    <scope>NUCLEOTIDE SEQUENCE</scope>
</reference>
<evidence type="ECO:0000256" key="14">
    <source>
        <dbReference type="ARBA" id="ARBA00023128"/>
    </source>
</evidence>
<keyword evidence="8" id="KW-0999">Mitochondrion inner membrane</keyword>
<evidence type="ECO:0000256" key="6">
    <source>
        <dbReference type="ARBA" id="ARBA00022660"/>
    </source>
</evidence>
<dbReference type="Pfam" id="PF00662">
    <property type="entry name" value="Proton_antipo_N"/>
    <property type="match status" value="1"/>
</dbReference>
<evidence type="ECO:0000256" key="9">
    <source>
        <dbReference type="ARBA" id="ARBA00022967"/>
    </source>
</evidence>
<geneLocation type="mitochondrion" evidence="21"/>
<comment type="catalytic activity">
    <reaction evidence="16 17">
        <text>a ubiquinone + NADH + 5 H(+)(in) = a ubiquinol + NAD(+) + 4 H(+)(out)</text>
        <dbReference type="Rhea" id="RHEA:29091"/>
        <dbReference type="Rhea" id="RHEA-COMP:9565"/>
        <dbReference type="Rhea" id="RHEA-COMP:9566"/>
        <dbReference type="ChEBI" id="CHEBI:15378"/>
        <dbReference type="ChEBI" id="CHEBI:16389"/>
        <dbReference type="ChEBI" id="CHEBI:17976"/>
        <dbReference type="ChEBI" id="CHEBI:57540"/>
        <dbReference type="ChEBI" id="CHEBI:57945"/>
        <dbReference type="EC" id="7.1.1.2"/>
    </reaction>
</comment>
<evidence type="ECO:0000256" key="4">
    <source>
        <dbReference type="ARBA" id="ARBA00021096"/>
    </source>
</evidence>
<dbReference type="PANTHER" id="PTHR42829:SF2">
    <property type="entry name" value="NADH-UBIQUINONE OXIDOREDUCTASE CHAIN 5"/>
    <property type="match status" value="1"/>
</dbReference>
<dbReference type="Pfam" id="PF06455">
    <property type="entry name" value="NADH5_C"/>
    <property type="match status" value="1"/>
</dbReference>
<dbReference type="InterPro" id="IPR001516">
    <property type="entry name" value="Proton_antipo_N"/>
</dbReference>
<evidence type="ECO:0000256" key="7">
    <source>
        <dbReference type="ARBA" id="ARBA00022692"/>
    </source>
</evidence>
<keyword evidence="12 17" id="KW-0520">NAD</keyword>
<dbReference type="InterPro" id="IPR001750">
    <property type="entry name" value="ND/Mrp_TM"/>
</dbReference>
<feature type="transmembrane region" description="Helical" evidence="17">
    <location>
        <begin position="241"/>
        <end position="259"/>
    </location>
</feature>
<keyword evidence="9" id="KW-1278">Translocase</keyword>
<feature type="transmembrane region" description="Helical" evidence="17">
    <location>
        <begin position="12"/>
        <end position="35"/>
    </location>
</feature>
<dbReference type="PANTHER" id="PTHR42829">
    <property type="entry name" value="NADH-UBIQUINONE OXIDOREDUCTASE CHAIN 5"/>
    <property type="match status" value="1"/>
</dbReference>
<dbReference type="EC" id="7.1.1.2" evidence="3 17"/>
<accession>A0A1P8DKH5</accession>
<feature type="transmembrane region" description="Helical" evidence="17">
    <location>
        <begin position="298"/>
        <end position="316"/>
    </location>
</feature>
<feature type="transmembrane region" description="Helical" evidence="17">
    <location>
        <begin position="413"/>
        <end position="437"/>
    </location>
</feature>
<evidence type="ECO:0000256" key="3">
    <source>
        <dbReference type="ARBA" id="ARBA00012944"/>
    </source>
</evidence>
<dbReference type="GO" id="GO:0015990">
    <property type="term" value="P:electron transport coupled proton transport"/>
    <property type="evidence" value="ECO:0007669"/>
    <property type="project" value="TreeGrafter"/>
</dbReference>
<feature type="transmembrane region" description="Helical" evidence="17">
    <location>
        <begin position="143"/>
        <end position="160"/>
    </location>
</feature>
<evidence type="ECO:0000256" key="15">
    <source>
        <dbReference type="ARBA" id="ARBA00023136"/>
    </source>
</evidence>
<evidence type="ECO:0000256" key="13">
    <source>
        <dbReference type="ARBA" id="ARBA00023075"/>
    </source>
</evidence>
<name>A0A1P8DKH5_PORDI</name>
<comment type="similarity">
    <text evidence="17">Belongs to the complex I subunit 5 family.</text>
</comment>
<evidence type="ECO:0000256" key="17">
    <source>
        <dbReference type="RuleBase" id="RU003404"/>
    </source>
</evidence>
<feature type="transmembrane region" description="Helical" evidence="17">
    <location>
        <begin position="266"/>
        <end position="292"/>
    </location>
</feature>
<feature type="transmembrane region" description="Helical" evidence="17">
    <location>
        <begin position="328"/>
        <end position="351"/>
    </location>
</feature>
<sequence>MEKESYWSSYFLAVAMLVSWIFSLMFIMSGGSVVLEWSILVGSSVDMLFNFYMDWMSLLFFSFISLISSAVLFYSKSYMSGDKKFRVFMVLVIFFVISMFFLVFSLNLVSMMLGWDGLGVVSYILVIFYGNEKSNSAGMITALSNRVGDAALLMAIAWFLEEGSWNYMFTVFLSDSLVIWMISLAAITKSAQIPFSAWLPAAMAAPTPVSALVHSSTLVTAGVYLLIRFEGLFEGSVVMKWFIYLGVLTTLMASVSALFEVDFKKIIALSTLSQLGVMISTLAMGLANLAYIHLLTHAVFKALLFMCSGKVIHMVGGSQNVRKMGGNLFNLPITSMVMGLSSFALCGVPFMSGFYSKDLIIESAEMMDNFFINYIMYMMVVGLSSSYSFRLIFLSIIKGTDQGVYSVSEDKDWVMLGSKTGLIMMSVVSGAVLLWLVTPSPAVVCLSFSMKMLSFFSMSLGFAVGLALSFMNFKGLIYMSKLNMVDLVMFMMNLVVLSGSSFGYFVGQVNVNLKSLDTGWAEVFGGQGWNKLLLMSGGNFSVWFMGGAKMFLVIFVVSVLIISS</sequence>
<keyword evidence="7 17" id="KW-0812">Transmembrane</keyword>